<dbReference type="AlphaFoldDB" id="I4C7M2"/>
<proteinExistence type="predicted"/>
<dbReference type="HOGENOM" id="CLU_2192804_0_0_7"/>
<dbReference type="Proteomes" id="UP000006055">
    <property type="component" value="Chromosome"/>
</dbReference>
<name>I4C7M2_DESTA</name>
<dbReference type="EMBL" id="CP003360">
    <property type="protein sequence ID" value="AFM25563.1"/>
    <property type="molecule type" value="Genomic_DNA"/>
</dbReference>
<reference evidence="2" key="1">
    <citation type="submission" date="2012-06" db="EMBL/GenBank/DDBJ databases">
        <title>Complete sequence of chromosome of Desulfomonile tiedjei DSM 6799.</title>
        <authorList>
            <person name="Lucas S."/>
            <person name="Copeland A."/>
            <person name="Lapidus A."/>
            <person name="Glavina del Rio T."/>
            <person name="Dalin E."/>
            <person name="Tice H."/>
            <person name="Bruce D."/>
            <person name="Goodwin L."/>
            <person name="Pitluck S."/>
            <person name="Peters L."/>
            <person name="Ovchinnikova G."/>
            <person name="Zeytun A."/>
            <person name="Lu M."/>
            <person name="Kyrpides N."/>
            <person name="Mavromatis K."/>
            <person name="Ivanova N."/>
            <person name="Brettin T."/>
            <person name="Detter J.C."/>
            <person name="Han C."/>
            <person name="Larimer F."/>
            <person name="Land M."/>
            <person name="Hauser L."/>
            <person name="Markowitz V."/>
            <person name="Cheng J.-F."/>
            <person name="Hugenholtz P."/>
            <person name="Woyke T."/>
            <person name="Wu D."/>
            <person name="Spring S."/>
            <person name="Schroeder M."/>
            <person name="Brambilla E."/>
            <person name="Klenk H.-P."/>
            <person name="Eisen J.A."/>
        </authorList>
    </citation>
    <scope>NUCLEOTIDE SEQUENCE [LARGE SCALE GENOMIC DNA]</scope>
    <source>
        <strain evidence="2">ATCC 49306 / DSM 6799 / DCB-1</strain>
    </source>
</reference>
<gene>
    <name evidence="1" type="ordered locus">Desti_2894</name>
</gene>
<keyword evidence="2" id="KW-1185">Reference proteome</keyword>
<organism evidence="1 2">
    <name type="scientific">Desulfomonile tiedjei (strain ATCC 49306 / DSM 6799 / DCB-1)</name>
    <dbReference type="NCBI Taxonomy" id="706587"/>
    <lineage>
        <taxon>Bacteria</taxon>
        <taxon>Pseudomonadati</taxon>
        <taxon>Thermodesulfobacteriota</taxon>
        <taxon>Desulfomonilia</taxon>
        <taxon>Desulfomonilales</taxon>
        <taxon>Desulfomonilaceae</taxon>
        <taxon>Desulfomonile</taxon>
    </lineage>
</organism>
<dbReference type="STRING" id="706587.Desti_2894"/>
<sequence>MSYAGEAYPRSLKECRCSSLGRLHSFDVVFIWGQDAPIRFGMLSRGLPSLRSYSSIRIVFARFSLTEVTAFVIVECLISCGRQKIQRFRALKGAPSYSPQISVAIDAQ</sequence>
<evidence type="ECO:0000313" key="1">
    <source>
        <dbReference type="EMBL" id="AFM25563.1"/>
    </source>
</evidence>
<evidence type="ECO:0000313" key="2">
    <source>
        <dbReference type="Proteomes" id="UP000006055"/>
    </source>
</evidence>
<accession>I4C7M2</accession>
<dbReference type="KEGG" id="dti:Desti_2894"/>
<protein>
    <submittedName>
        <fullName evidence="1">Uncharacterized protein</fullName>
    </submittedName>
</protein>